<keyword evidence="1" id="KW-0862">Zinc</keyword>
<dbReference type="PANTHER" id="PTHR12321">
    <property type="entry name" value="CPG BINDING PROTEIN"/>
    <property type="match status" value="1"/>
</dbReference>
<dbReference type="Pfam" id="PF12165">
    <property type="entry name" value="Alfin"/>
    <property type="match status" value="1"/>
</dbReference>
<dbReference type="GO" id="GO:0008270">
    <property type="term" value="F:zinc ion binding"/>
    <property type="evidence" value="ECO:0007669"/>
    <property type="project" value="UniProtKB-KW"/>
</dbReference>
<dbReference type="GO" id="GO:0005634">
    <property type="term" value="C:nucleus"/>
    <property type="evidence" value="ECO:0007669"/>
    <property type="project" value="UniProtKB-SubCell"/>
</dbReference>
<proteinExistence type="inferred from homology"/>
<evidence type="ECO:0000313" key="5">
    <source>
        <dbReference type="Proteomes" id="UP000585474"/>
    </source>
</evidence>
<name>A0A7J0GXL1_9ERIC</name>
<protein>
    <recommendedName>
        <fullName evidence="1">PHD finger protein ALFIN-LIKE</fullName>
    </recommendedName>
</protein>
<dbReference type="InterPro" id="IPR045104">
    <property type="entry name" value="Alfin"/>
</dbReference>
<dbReference type="AlphaFoldDB" id="A0A7J0GXL1"/>
<dbReference type="Proteomes" id="UP000585474">
    <property type="component" value="Unassembled WGS sequence"/>
</dbReference>
<keyword evidence="1" id="KW-0805">Transcription regulation</keyword>
<sequence length="75" mass="8568">MDGSQPYNPRTVEEVFRDFKGRRAAIIKALTTDVEEFYQHCDPDFLSASRIEHPGYPYTSGRQTASAREKVSTEL</sequence>
<gene>
    <name evidence="4" type="ORF">Acr_24g0017590</name>
</gene>
<feature type="region of interest" description="Disordered" evidence="2">
    <location>
        <begin position="53"/>
        <end position="75"/>
    </location>
</feature>
<dbReference type="PANTHER" id="PTHR12321:SF140">
    <property type="entry name" value="PHD FINGER PROTEIN ALFIN-LIKE 3"/>
    <property type="match status" value="1"/>
</dbReference>
<keyword evidence="1" id="KW-0863">Zinc-finger</keyword>
<evidence type="ECO:0000256" key="1">
    <source>
        <dbReference type="RuleBase" id="RU369089"/>
    </source>
</evidence>
<comment type="subcellular location">
    <subcellularLocation>
        <location evidence="1">Nucleus</location>
    </subcellularLocation>
</comment>
<dbReference type="OrthoDB" id="1683039at2759"/>
<keyword evidence="1" id="KW-0804">Transcription</keyword>
<dbReference type="InterPro" id="IPR021998">
    <property type="entry name" value="Alfin_N"/>
</dbReference>
<dbReference type="GO" id="GO:0003712">
    <property type="term" value="F:transcription coregulator activity"/>
    <property type="evidence" value="ECO:0007669"/>
    <property type="project" value="TreeGrafter"/>
</dbReference>
<feature type="domain" description="Alfin N-terminal" evidence="3">
    <location>
        <begin position="11"/>
        <end position="45"/>
    </location>
</feature>
<dbReference type="EMBL" id="BJWL01000024">
    <property type="protein sequence ID" value="GFZ15569.1"/>
    <property type="molecule type" value="Genomic_DNA"/>
</dbReference>
<comment type="subunit">
    <text evidence="1">Interacts with H3K4me3 and to a lesser extent with H3K4me2.</text>
</comment>
<reference evidence="4 5" key="1">
    <citation type="submission" date="2019-07" db="EMBL/GenBank/DDBJ databases">
        <title>De Novo Assembly of kiwifruit Actinidia rufa.</title>
        <authorList>
            <person name="Sugita-Konishi S."/>
            <person name="Sato K."/>
            <person name="Mori E."/>
            <person name="Abe Y."/>
            <person name="Kisaki G."/>
            <person name="Hamano K."/>
            <person name="Suezawa K."/>
            <person name="Otani M."/>
            <person name="Fukuda T."/>
            <person name="Manabe T."/>
            <person name="Gomi K."/>
            <person name="Tabuchi M."/>
            <person name="Akimitsu K."/>
            <person name="Kataoka I."/>
        </authorList>
    </citation>
    <scope>NUCLEOTIDE SEQUENCE [LARGE SCALE GENOMIC DNA]</scope>
    <source>
        <strain evidence="5">cv. Fuchu</strain>
    </source>
</reference>
<keyword evidence="1" id="KW-0539">Nucleus</keyword>
<accession>A0A7J0GXL1</accession>
<evidence type="ECO:0000259" key="3">
    <source>
        <dbReference type="Pfam" id="PF12165"/>
    </source>
</evidence>
<comment type="similarity">
    <text evidence="1">Belongs to the Alfin family.</text>
</comment>
<evidence type="ECO:0000256" key="2">
    <source>
        <dbReference type="SAM" id="MobiDB-lite"/>
    </source>
</evidence>
<keyword evidence="5" id="KW-1185">Reference proteome</keyword>
<dbReference type="GO" id="GO:0006355">
    <property type="term" value="P:regulation of DNA-templated transcription"/>
    <property type="evidence" value="ECO:0007669"/>
    <property type="project" value="UniProtKB-UniRule"/>
</dbReference>
<comment type="caution">
    <text evidence="4">The sequence shown here is derived from an EMBL/GenBank/DDBJ whole genome shotgun (WGS) entry which is preliminary data.</text>
</comment>
<organism evidence="4 5">
    <name type="scientific">Actinidia rufa</name>
    <dbReference type="NCBI Taxonomy" id="165716"/>
    <lineage>
        <taxon>Eukaryota</taxon>
        <taxon>Viridiplantae</taxon>
        <taxon>Streptophyta</taxon>
        <taxon>Embryophyta</taxon>
        <taxon>Tracheophyta</taxon>
        <taxon>Spermatophyta</taxon>
        <taxon>Magnoliopsida</taxon>
        <taxon>eudicotyledons</taxon>
        <taxon>Gunneridae</taxon>
        <taxon>Pentapetalae</taxon>
        <taxon>asterids</taxon>
        <taxon>Ericales</taxon>
        <taxon>Actinidiaceae</taxon>
        <taxon>Actinidia</taxon>
    </lineage>
</organism>
<keyword evidence="1" id="KW-0156">Chromatin regulator</keyword>
<evidence type="ECO:0000313" key="4">
    <source>
        <dbReference type="EMBL" id="GFZ15569.1"/>
    </source>
</evidence>
<comment type="function">
    <text evidence="1">Histone-binding component that specifically recognizes H3 tails trimethylated on 'Lys-4' (H3K4me3), which mark transcription start sites of virtually all active genes.</text>
</comment>
<dbReference type="GO" id="GO:0042393">
    <property type="term" value="F:histone binding"/>
    <property type="evidence" value="ECO:0007669"/>
    <property type="project" value="UniProtKB-UniRule"/>
</dbReference>
<comment type="domain">
    <text evidence="1">The PHD-type zinc finger mediates the binding to H3K4me3.</text>
</comment>
<keyword evidence="1" id="KW-0479">Metal-binding</keyword>
<dbReference type="GO" id="GO:0006325">
    <property type="term" value="P:chromatin organization"/>
    <property type="evidence" value="ECO:0007669"/>
    <property type="project" value="UniProtKB-UniRule"/>
</dbReference>
<dbReference type="GO" id="GO:0000976">
    <property type="term" value="F:transcription cis-regulatory region binding"/>
    <property type="evidence" value="ECO:0007669"/>
    <property type="project" value="TreeGrafter"/>
</dbReference>